<dbReference type="Proteomes" id="UP000014977">
    <property type="component" value="Unassembled WGS sequence"/>
</dbReference>
<proteinExistence type="predicted"/>
<evidence type="ECO:0000313" key="1">
    <source>
        <dbReference type="EMBL" id="EPR45009.1"/>
    </source>
</evidence>
<dbReference type="AlphaFoldDB" id="S7VE47"/>
<protein>
    <recommendedName>
        <fullName evidence="3">DUF4911 domain-containing protein</fullName>
    </recommendedName>
</protein>
<comment type="caution">
    <text evidence="1">The sequence shown here is derived from an EMBL/GenBank/DDBJ whole genome shotgun (WGS) entry which is preliminary data.</text>
</comment>
<reference evidence="1 2" key="1">
    <citation type="journal article" date="2013" name="Genome Announc.">
        <title>Draft genome sequences for three mercury-methylating, sulfate-reducing bacteria.</title>
        <authorList>
            <person name="Brown S.D."/>
            <person name="Hurt R.A.Jr."/>
            <person name="Gilmour C.C."/>
            <person name="Elias D.A."/>
        </authorList>
    </citation>
    <scope>NUCLEOTIDE SEQUENCE [LARGE SCALE GENOMIC DNA]</scope>
    <source>
        <strain evidence="1 2">DSM 2059</strain>
    </source>
</reference>
<dbReference type="Pfam" id="PF16256">
    <property type="entry name" value="DUF4911"/>
    <property type="match status" value="1"/>
</dbReference>
<dbReference type="InterPro" id="IPR032587">
    <property type="entry name" value="DUF4911"/>
</dbReference>
<keyword evidence="2" id="KW-1185">Reference proteome</keyword>
<organism evidence="1 2">
    <name type="scientific">Desulfococcus multivorans DSM 2059</name>
    <dbReference type="NCBI Taxonomy" id="1121405"/>
    <lineage>
        <taxon>Bacteria</taxon>
        <taxon>Pseudomonadati</taxon>
        <taxon>Thermodesulfobacteriota</taxon>
        <taxon>Desulfobacteria</taxon>
        <taxon>Desulfobacterales</taxon>
        <taxon>Desulfococcaceae</taxon>
        <taxon>Desulfococcus</taxon>
    </lineage>
</organism>
<evidence type="ECO:0000313" key="2">
    <source>
        <dbReference type="Proteomes" id="UP000014977"/>
    </source>
</evidence>
<dbReference type="STRING" id="897.B2D07_12130"/>
<accession>S7VE47</accession>
<gene>
    <name evidence="1" type="ORF">dsmv_1045</name>
</gene>
<sequence>METIKKFIRVDRREIAFLKFVLEACEGIATMRTIDGPSGTILFSISPGCEHEADRVLRDLEREIMMESVVPGKEYIRRSHEY</sequence>
<evidence type="ECO:0008006" key="3">
    <source>
        <dbReference type="Google" id="ProtNLM"/>
    </source>
</evidence>
<dbReference type="RefSeq" id="WP_020875236.1">
    <property type="nucleotide sequence ID" value="NZ_ATHJ01000011.1"/>
</dbReference>
<name>S7VE47_DESML</name>
<dbReference type="EMBL" id="ATHJ01000011">
    <property type="protein sequence ID" value="EPR45009.1"/>
    <property type="molecule type" value="Genomic_DNA"/>
</dbReference>